<dbReference type="EMBL" id="JBHSMH010000030">
    <property type="protein sequence ID" value="MFC5469295.1"/>
    <property type="molecule type" value="Genomic_DNA"/>
</dbReference>
<evidence type="ECO:0000256" key="4">
    <source>
        <dbReference type="ARBA" id="ARBA00022692"/>
    </source>
</evidence>
<keyword evidence="13" id="KW-1185">Reference proteome</keyword>
<comment type="subcellular location">
    <subcellularLocation>
        <location evidence="11">Cell membrane</location>
        <topology evidence="11">Single-pass membrane protein</topology>
    </subcellularLocation>
</comment>
<accession>A0ABW0LTR1</accession>
<evidence type="ECO:0000256" key="1">
    <source>
        <dbReference type="ARBA" id="ARBA00022448"/>
    </source>
</evidence>
<reference evidence="13" key="1">
    <citation type="journal article" date="2019" name="Int. J. Syst. Evol. Microbiol.">
        <title>The Global Catalogue of Microorganisms (GCM) 10K type strain sequencing project: providing services to taxonomists for standard genome sequencing and annotation.</title>
        <authorList>
            <consortium name="The Broad Institute Genomics Platform"/>
            <consortium name="The Broad Institute Genome Sequencing Center for Infectious Disease"/>
            <person name="Wu L."/>
            <person name="Ma J."/>
        </authorList>
    </citation>
    <scope>NUCLEOTIDE SEQUENCE [LARGE SCALE GENOMIC DNA]</scope>
    <source>
        <strain evidence="13">CCUG 57113</strain>
    </source>
</reference>
<keyword evidence="1 11" id="KW-0813">Transport</keyword>
<evidence type="ECO:0000256" key="6">
    <source>
        <dbReference type="ARBA" id="ARBA00022840"/>
    </source>
</evidence>
<dbReference type="RefSeq" id="WP_209749339.1">
    <property type="nucleotide sequence ID" value="NZ_JBHSMH010000030.1"/>
</dbReference>
<protein>
    <recommendedName>
        <fullName evidence="11">Potassium-transporting ATPase KdpC subunit</fullName>
    </recommendedName>
    <alternativeName>
        <fullName evidence="11">ATP phosphohydrolase [potassium-transporting] C chain</fullName>
    </alternativeName>
    <alternativeName>
        <fullName evidence="11">Potassium-binding and translocating subunit C</fullName>
    </alternativeName>
    <alternativeName>
        <fullName evidence="11">Potassium-translocating ATPase C chain</fullName>
    </alternativeName>
</protein>
<evidence type="ECO:0000256" key="3">
    <source>
        <dbReference type="ARBA" id="ARBA00022538"/>
    </source>
</evidence>
<dbReference type="Pfam" id="PF02669">
    <property type="entry name" value="KdpC"/>
    <property type="match status" value="1"/>
</dbReference>
<keyword evidence="2 11" id="KW-1003">Cell membrane</keyword>
<keyword evidence="4 11" id="KW-0812">Transmembrane</keyword>
<evidence type="ECO:0000313" key="12">
    <source>
        <dbReference type="EMBL" id="MFC5469295.1"/>
    </source>
</evidence>
<evidence type="ECO:0000256" key="11">
    <source>
        <dbReference type="HAMAP-Rule" id="MF_00276"/>
    </source>
</evidence>
<evidence type="ECO:0000256" key="10">
    <source>
        <dbReference type="ARBA" id="ARBA00023136"/>
    </source>
</evidence>
<gene>
    <name evidence="11 12" type="primary">kdpC</name>
    <name evidence="12" type="ORF">ACFPPD_11235</name>
</gene>
<evidence type="ECO:0000313" key="13">
    <source>
        <dbReference type="Proteomes" id="UP001596105"/>
    </source>
</evidence>
<keyword evidence="8 11" id="KW-1133">Transmembrane helix</keyword>
<sequence>MDRTVTTARGATGTSYAAIAVRASIVFILLCGIIYPLVCTGLAQMLMPRNANGSIIKDASGQAVGSELIGQKFDDPKFFQGRVSSIDYNAAGSGSNNYAPSNPDMLKRTNDSIEAWKKDNPDVPISQLPIDLVTNSGSGLDPHISPESAEVQIPRIGKLTGVSEERLRELVDKHTEGRDLGLFGEPRVNVLQLNLDLQTLLK</sequence>
<dbReference type="NCBIfam" id="TIGR00681">
    <property type="entry name" value="kdpC"/>
    <property type="match status" value="1"/>
</dbReference>
<comment type="function">
    <text evidence="11">Part of the high-affinity ATP-driven potassium transport (or Kdp) system, which catalyzes the hydrolysis of ATP coupled with the electrogenic transport of potassium into the cytoplasm. This subunit acts as a catalytic chaperone that increases the ATP-binding affinity of the ATP-hydrolyzing subunit KdpB by the formation of a transient KdpB/KdpC/ATP ternary complex.</text>
</comment>
<keyword evidence="7 11" id="KW-0630">Potassium</keyword>
<name>A0ABW0LTR1_9BACL</name>
<proteinExistence type="inferred from homology"/>
<keyword evidence="3 11" id="KW-0633">Potassium transport</keyword>
<dbReference type="Proteomes" id="UP001596105">
    <property type="component" value="Unassembled WGS sequence"/>
</dbReference>
<keyword evidence="10 11" id="KW-0472">Membrane</keyword>
<keyword evidence="9 11" id="KW-0406">Ion transport</keyword>
<comment type="caution">
    <text evidence="12">The sequence shown here is derived from an EMBL/GenBank/DDBJ whole genome shotgun (WGS) entry which is preliminary data.</text>
</comment>
<dbReference type="PANTHER" id="PTHR30042">
    <property type="entry name" value="POTASSIUM-TRANSPORTING ATPASE C CHAIN"/>
    <property type="match status" value="1"/>
</dbReference>
<dbReference type="NCBIfam" id="NF001454">
    <property type="entry name" value="PRK00315.1"/>
    <property type="match status" value="1"/>
</dbReference>
<keyword evidence="5 11" id="KW-0547">Nucleotide-binding</keyword>
<dbReference type="InterPro" id="IPR003820">
    <property type="entry name" value="KdpC"/>
</dbReference>
<comment type="similarity">
    <text evidence="11">Belongs to the KdpC family.</text>
</comment>
<evidence type="ECO:0000256" key="2">
    <source>
        <dbReference type="ARBA" id="ARBA00022475"/>
    </source>
</evidence>
<dbReference type="PIRSF" id="PIRSF001296">
    <property type="entry name" value="K_ATPase_KdpC"/>
    <property type="match status" value="1"/>
</dbReference>
<keyword evidence="6 11" id="KW-0067">ATP-binding</keyword>
<organism evidence="12 13">
    <name type="scientific">Cohnella suwonensis</name>
    <dbReference type="NCBI Taxonomy" id="696072"/>
    <lineage>
        <taxon>Bacteria</taxon>
        <taxon>Bacillati</taxon>
        <taxon>Bacillota</taxon>
        <taxon>Bacilli</taxon>
        <taxon>Bacillales</taxon>
        <taxon>Paenibacillaceae</taxon>
        <taxon>Cohnella</taxon>
    </lineage>
</organism>
<dbReference type="HAMAP" id="MF_00276">
    <property type="entry name" value="KdpC"/>
    <property type="match status" value="1"/>
</dbReference>
<evidence type="ECO:0000256" key="5">
    <source>
        <dbReference type="ARBA" id="ARBA00022741"/>
    </source>
</evidence>
<dbReference type="PANTHER" id="PTHR30042:SF2">
    <property type="entry name" value="POTASSIUM-TRANSPORTING ATPASE KDPC SUBUNIT"/>
    <property type="match status" value="1"/>
</dbReference>
<evidence type="ECO:0000256" key="8">
    <source>
        <dbReference type="ARBA" id="ARBA00022989"/>
    </source>
</evidence>
<evidence type="ECO:0000256" key="9">
    <source>
        <dbReference type="ARBA" id="ARBA00023065"/>
    </source>
</evidence>
<feature type="transmembrane region" description="Helical" evidence="11">
    <location>
        <begin position="16"/>
        <end position="38"/>
    </location>
</feature>
<evidence type="ECO:0000256" key="7">
    <source>
        <dbReference type="ARBA" id="ARBA00022958"/>
    </source>
</evidence>
<comment type="subunit">
    <text evidence="11">The system is composed of three essential subunits: KdpA, KdpB and KdpC.</text>
</comment>